<dbReference type="PANTHER" id="PTHR32119:SF2">
    <property type="entry name" value="OROTIDINE 5'-PHOSPHATE DECARBOXYLASE"/>
    <property type="match status" value="1"/>
</dbReference>
<dbReference type="InterPro" id="IPR014732">
    <property type="entry name" value="OMPdecase"/>
</dbReference>
<dbReference type="NCBIfam" id="TIGR01740">
    <property type="entry name" value="pyrF"/>
    <property type="match status" value="1"/>
</dbReference>
<comment type="pathway">
    <text evidence="1">Pyrimidine metabolism; UMP biosynthesis via de novo pathway; UMP from orotate: step 2/2.</text>
</comment>
<evidence type="ECO:0000259" key="8">
    <source>
        <dbReference type="SMART" id="SM00934"/>
    </source>
</evidence>
<evidence type="ECO:0000256" key="7">
    <source>
        <dbReference type="ARBA" id="ARBA00033428"/>
    </source>
</evidence>
<feature type="domain" description="Orotidine 5'-phosphate decarboxylase" evidence="8">
    <location>
        <begin position="1"/>
        <end position="150"/>
    </location>
</feature>
<evidence type="ECO:0000256" key="4">
    <source>
        <dbReference type="ARBA" id="ARBA00022793"/>
    </source>
</evidence>
<sequence length="157" mass="16967">VYIFNVHTSGGYEMMKAAAEATKKTSLALGINKPIILGVTLLTSINQEILEKEIGIKKGLEEQVVHLAKLAKAAGLDGVVASSWEIKEIRKACGEDFVILTPGIRPAGKSSDDQKRVMTPQEAIKLGADFLVIGRPIRNASNPVEVTKEVLREMEGN</sequence>
<evidence type="ECO:0000256" key="5">
    <source>
        <dbReference type="ARBA" id="ARBA00022975"/>
    </source>
</evidence>
<keyword evidence="5" id="KW-0665">Pyrimidine biosynthesis</keyword>
<comment type="caution">
    <text evidence="9">The sequence shown here is derived from an EMBL/GenBank/DDBJ whole genome shotgun (WGS) entry which is preliminary data.</text>
</comment>
<dbReference type="UniPathway" id="UPA00070">
    <property type="reaction ID" value="UER00120"/>
</dbReference>
<dbReference type="CDD" id="cd04725">
    <property type="entry name" value="OMP_decarboxylase_like"/>
    <property type="match status" value="1"/>
</dbReference>
<dbReference type="Gene3D" id="3.20.20.70">
    <property type="entry name" value="Aldolase class I"/>
    <property type="match status" value="1"/>
</dbReference>
<reference evidence="9" key="1">
    <citation type="journal article" date="2014" name="Front. Microbiol.">
        <title>High frequency of phylogenetically diverse reductive dehalogenase-homologous genes in deep subseafloor sedimentary metagenomes.</title>
        <authorList>
            <person name="Kawai M."/>
            <person name="Futagami T."/>
            <person name="Toyoda A."/>
            <person name="Takaki Y."/>
            <person name="Nishi S."/>
            <person name="Hori S."/>
            <person name="Arai W."/>
            <person name="Tsubouchi T."/>
            <person name="Morono Y."/>
            <person name="Uchiyama I."/>
            <person name="Ito T."/>
            <person name="Fujiyama A."/>
            <person name="Inagaki F."/>
            <person name="Takami H."/>
        </authorList>
    </citation>
    <scope>NUCLEOTIDE SEQUENCE</scope>
    <source>
        <strain evidence="9">Expedition CK06-06</strain>
    </source>
</reference>
<dbReference type="AlphaFoldDB" id="X1ADA9"/>
<dbReference type="SUPFAM" id="SSF51366">
    <property type="entry name" value="Ribulose-phoshate binding barrel"/>
    <property type="match status" value="1"/>
</dbReference>
<evidence type="ECO:0000256" key="3">
    <source>
        <dbReference type="ARBA" id="ARBA00021923"/>
    </source>
</evidence>
<dbReference type="GO" id="GO:0006207">
    <property type="term" value="P:'de novo' pyrimidine nucleobase biosynthetic process"/>
    <property type="evidence" value="ECO:0007669"/>
    <property type="project" value="InterPro"/>
</dbReference>
<dbReference type="GO" id="GO:0005829">
    <property type="term" value="C:cytosol"/>
    <property type="evidence" value="ECO:0007669"/>
    <property type="project" value="TreeGrafter"/>
</dbReference>
<dbReference type="GO" id="GO:0044205">
    <property type="term" value="P:'de novo' UMP biosynthetic process"/>
    <property type="evidence" value="ECO:0007669"/>
    <property type="project" value="UniProtKB-UniPathway"/>
</dbReference>
<evidence type="ECO:0000313" key="9">
    <source>
        <dbReference type="EMBL" id="GAG58041.1"/>
    </source>
</evidence>
<organism evidence="9">
    <name type="scientific">marine sediment metagenome</name>
    <dbReference type="NCBI Taxonomy" id="412755"/>
    <lineage>
        <taxon>unclassified sequences</taxon>
        <taxon>metagenomes</taxon>
        <taxon>ecological metagenomes</taxon>
    </lineage>
</organism>
<protein>
    <recommendedName>
        <fullName evidence="3">Orotidine 5'-phosphate decarboxylase</fullName>
        <ecNumber evidence="2">4.1.1.23</ecNumber>
    </recommendedName>
    <alternativeName>
        <fullName evidence="7">OMP decarboxylase</fullName>
    </alternativeName>
</protein>
<proteinExistence type="predicted"/>
<name>X1ADA9_9ZZZZ</name>
<evidence type="ECO:0000256" key="2">
    <source>
        <dbReference type="ARBA" id="ARBA00012321"/>
    </source>
</evidence>
<dbReference type="EC" id="4.1.1.23" evidence="2"/>
<dbReference type="Pfam" id="PF00215">
    <property type="entry name" value="OMPdecase"/>
    <property type="match status" value="1"/>
</dbReference>
<keyword evidence="6" id="KW-0456">Lyase</keyword>
<dbReference type="InterPro" id="IPR013785">
    <property type="entry name" value="Aldolase_TIM"/>
</dbReference>
<gene>
    <name evidence="9" type="ORF">S01H4_06930</name>
</gene>
<dbReference type="PANTHER" id="PTHR32119">
    <property type="entry name" value="OROTIDINE 5'-PHOSPHATE DECARBOXYLASE"/>
    <property type="match status" value="1"/>
</dbReference>
<keyword evidence="4" id="KW-0210">Decarboxylase</keyword>
<evidence type="ECO:0000256" key="6">
    <source>
        <dbReference type="ARBA" id="ARBA00023239"/>
    </source>
</evidence>
<evidence type="ECO:0000256" key="1">
    <source>
        <dbReference type="ARBA" id="ARBA00004861"/>
    </source>
</evidence>
<dbReference type="InterPro" id="IPR001754">
    <property type="entry name" value="OMPdeCOase_dom"/>
</dbReference>
<dbReference type="InterPro" id="IPR011060">
    <property type="entry name" value="RibuloseP-bd_barrel"/>
</dbReference>
<accession>X1ADA9</accession>
<dbReference type="SMART" id="SM00934">
    <property type="entry name" value="OMPdecase"/>
    <property type="match status" value="1"/>
</dbReference>
<dbReference type="EMBL" id="BART01002205">
    <property type="protein sequence ID" value="GAG58041.1"/>
    <property type="molecule type" value="Genomic_DNA"/>
</dbReference>
<dbReference type="GO" id="GO:0004590">
    <property type="term" value="F:orotidine-5'-phosphate decarboxylase activity"/>
    <property type="evidence" value="ECO:0007669"/>
    <property type="project" value="UniProtKB-EC"/>
</dbReference>
<feature type="non-terminal residue" evidence="9">
    <location>
        <position position="1"/>
    </location>
</feature>